<proteinExistence type="inferred from homology"/>
<dbReference type="Gene3D" id="2.40.10.10">
    <property type="entry name" value="Trypsin-like serine proteases"/>
    <property type="match status" value="2"/>
</dbReference>
<dbReference type="EMBL" id="PISD01000013">
    <property type="protein sequence ID" value="PKG29578.1"/>
    <property type="molecule type" value="Genomic_DNA"/>
</dbReference>
<keyword evidence="2 7" id="KW-0645">Protease</keyword>
<sequence>MKKNMFLVVFLFAFLLVPISAFAEGSLGEFNFDQKKSSHPLDKVNSKGEVIKYEDYSKKSIDLINETDSFKGSGELNPIFVGDLLEIDFQELIPPRINDDNRKREITPFVIIGPDGRAMVNDTTMFPFSAITYITLEWADGSRGTCTGTLIGRDRVLTNGHCVVNAQTQRGIVSATVHPGVSESTAWFGAYNAIDYFVTSNWINTGSISEDYAVLVLAQSNGRHAGDRAGFAGIRQVNNILNQNIGIFGYPGDLIREDEAINQYGMRGNVTNEDSQIAYYTIDTSPGQSGSAMLNTNNQVIGVHSSGYTDRDNNPLFNGGPKMNNFMFEFVSSAIN</sequence>
<comment type="similarity">
    <text evidence="1 7">Belongs to the peptidase S1B family.</text>
</comment>
<feature type="signal peptide" evidence="7">
    <location>
        <begin position="1"/>
        <end position="23"/>
    </location>
</feature>
<feature type="chain" id="PRO_5014492229" description="Serine protease" evidence="7">
    <location>
        <begin position="24"/>
        <end position="336"/>
    </location>
</feature>
<dbReference type="SUPFAM" id="SSF50494">
    <property type="entry name" value="Trypsin-like serine proteases"/>
    <property type="match status" value="1"/>
</dbReference>
<dbReference type="InterPro" id="IPR009003">
    <property type="entry name" value="Peptidase_S1_PA"/>
</dbReference>
<dbReference type="GO" id="GO:0006508">
    <property type="term" value="P:proteolysis"/>
    <property type="evidence" value="ECO:0007669"/>
    <property type="project" value="UniProtKB-KW"/>
</dbReference>
<reference evidence="8 9" key="1">
    <citation type="journal article" date="2010" name="Int. J. Syst. Evol. Microbiol.">
        <title>Bacillus horneckiae sp. nov., isolated from a spacecraft-assembly clean room.</title>
        <authorList>
            <person name="Vaishampayan P."/>
            <person name="Probst A."/>
            <person name="Krishnamurthi S."/>
            <person name="Ghosh S."/>
            <person name="Osman S."/>
            <person name="McDowall A."/>
            <person name="Ruckmani A."/>
            <person name="Mayilraj S."/>
            <person name="Venkateswaran K."/>
        </authorList>
    </citation>
    <scope>NUCLEOTIDE SEQUENCE [LARGE SCALE GENOMIC DNA]</scope>
    <source>
        <strain evidence="9">1PO1SC</strain>
    </source>
</reference>
<feature type="active site" description="Charge relay system" evidence="6">
    <location>
        <position position="161"/>
    </location>
</feature>
<evidence type="ECO:0000313" key="8">
    <source>
        <dbReference type="EMBL" id="PKG29578.1"/>
    </source>
</evidence>
<accession>A0A2N0ZJ84</accession>
<dbReference type="EC" id="3.4.21.-" evidence="7"/>
<evidence type="ECO:0000256" key="7">
    <source>
        <dbReference type="RuleBase" id="RU004296"/>
    </source>
</evidence>
<keyword evidence="5 7" id="KW-0720">Serine protease</keyword>
<keyword evidence="3 7" id="KW-0732">Signal</keyword>
<dbReference type="InterPro" id="IPR050966">
    <property type="entry name" value="Glutamyl_endopeptidase"/>
</dbReference>
<feature type="active site" description="Charge relay system" evidence="6">
    <location>
        <position position="211"/>
    </location>
</feature>
<dbReference type="RefSeq" id="WP_066192588.1">
    <property type="nucleotide sequence ID" value="NZ_JARMMB010000020.1"/>
</dbReference>
<dbReference type="Pfam" id="PF13365">
    <property type="entry name" value="Trypsin_2"/>
    <property type="match status" value="1"/>
</dbReference>
<name>A0A2N0ZJ84_9BACI</name>
<evidence type="ECO:0000256" key="1">
    <source>
        <dbReference type="ARBA" id="ARBA00008764"/>
    </source>
</evidence>
<dbReference type="PRINTS" id="PR00839">
    <property type="entry name" value="V8PROTEASE"/>
</dbReference>
<keyword evidence="9" id="KW-1185">Reference proteome</keyword>
<dbReference type="GO" id="GO:0008236">
    <property type="term" value="F:serine-type peptidase activity"/>
    <property type="evidence" value="ECO:0007669"/>
    <property type="project" value="UniProtKB-KW"/>
</dbReference>
<dbReference type="InterPro" id="IPR043504">
    <property type="entry name" value="Peptidase_S1_PA_chymotrypsin"/>
</dbReference>
<organism evidence="8 9">
    <name type="scientific">Cytobacillus horneckiae</name>
    <dbReference type="NCBI Taxonomy" id="549687"/>
    <lineage>
        <taxon>Bacteria</taxon>
        <taxon>Bacillati</taxon>
        <taxon>Bacillota</taxon>
        <taxon>Bacilli</taxon>
        <taxon>Bacillales</taxon>
        <taxon>Bacillaceae</taxon>
        <taxon>Cytobacillus</taxon>
    </lineage>
</organism>
<evidence type="ECO:0000256" key="3">
    <source>
        <dbReference type="ARBA" id="ARBA00022729"/>
    </source>
</evidence>
<dbReference type="Proteomes" id="UP000233343">
    <property type="component" value="Unassembled WGS sequence"/>
</dbReference>
<dbReference type="PANTHER" id="PTHR15462:SF8">
    <property type="entry name" value="SERINE PROTEASE"/>
    <property type="match status" value="1"/>
</dbReference>
<feature type="active site" description="Charge relay system" evidence="6">
    <location>
        <position position="289"/>
    </location>
</feature>
<evidence type="ECO:0000256" key="6">
    <source>
        <dbReference type="PIRSR" id="PIRSR608256-1"/>
    </source>
</evidence>
<dbReference type="InterPro" id="IPR008256">
    <property type="entry name" value="Peptidase_S1B"/>
</dbReference>
<evidence type="ECO:0000256" key="4">
    <source>
        <dbReference type="ARBA" id="ARBA00022801"/>
    </source>
</evidence>
<keyword evidence="4 7" id="KW-0378">Hydrolase</keyword>
<dbReference type="PANTHER" id="PTHR15462">
    <property type="entry name" value="SERINE PROTEASE"/>
    <property type="match status" value="1"/>
</dbReference>
<comment type="caution">
    <text evidence="8">The sequence shown here is derived from an EMBL/GenBank/DDBJ whole genome shotgun (WGS) entry which is preliminary data.</text>
</comment>
<dbReference type="AlphaFoldDB" id="A0A2N0ZJ84"/>
<evidence type="ECO:0000313" key="9">
    <source>
        <dbReference type="Proteomes" id="UP000233343"/>
    </source>
</evidence>
<protein>
    <recommendedName>
        <fullName evidence="7">Serine protease</fullName>
        <ecNumber evidence="7">3.4.21.-</ecNumber>
    </recommendedName>
</protein>
<evidence type="ECO:0000256" key="2">
    <source>
        <dbReference type="ARBA" id="ARBA00022670"/>
    </source>
</evidence>
<gene>
    <name evidence="8" type="ORF">CWS20_06810</name>
</gene>
<evidence type="ECO:0000256" key="5">
    <source>
        <dbReference type="ARBA" id="ARBA00022825"/>
    </source>
</evidence>